<evidence type="ECO:0008006" key="5">
    <source>
        <dbReference type="Google" id="ProtNLM"/>
    </source>
</evidence>
<dbReference type="PATRIC" id="fig|1133568.3.peg.2016"/>
<dbReference type="RefSeq" id="WP_014936478.1">
    <property type="nucleotide sequence ID" value="NC_018607.1"/>
</dbReference>
<feature type="compositionally biased region" description="Low complexity" evidence="1">
    <location>
        <begin position="26"/>
        <end position="63"/>
    </location>
</feature>
<dbReference type="KEGG" id="bpj:B2904_orf2015"/>
<feature type="region of interest" description="Disordered" evidence="1">
    <location>
        <begin position="26"/>
        <end position="68"/>
    </location>
</feature>
<keyword evidence="2" id="KW-0732">Signal</keyword>
<gene>
    <name evidence="3" type="ORF">B2904_orf2015</name>
</gene>
<dbReference type="Proteomes" id="UP000007346">
    <property type="component" value="Chromosome"/>
</dbReference>
<feature type="signal peptide" evidence="2">
    <location>
        <begin position="1"/>
        <end position="19"/>
    </location>
</feature>
<sequence>MKAKIFLIIMIILFAVSCANNNPANPVQNNNETKNTENNANSGNTSGNSGNTSSNNNGGTEINNHGDKPTIEALDGIAEYGGKAQLSIKGLDGIPLEGPEDIQIYVDIYQEEKIASVHIRNIFNFDNIQLDNAEHTYYTIDDRGDYTLTMRFGKDSITDFQVIIHFNGDNYKYYVTADKLDKIIRN</sequence>
<organism evidence="3 4">
    <name type="scientific">Brachyspira pilosicoli B2904</name>
    <dbReference type="NCBI Taxonomy" id="1133568"/>
    <lineage>
        <taxon>Bacteria</taxon>
        <taxon>Pseudomonadati</taxon>
        <taxon>Spirochaetota</taxon>
        <taxon>Spirochaetia</taxon>
        <taxon>Brachyspirales</taxon>
        <taxon>Brachyspiraceae</taxon>
        <taxon>Brachyspira</taxon>
    </lineage>
</organism>
<dbReference type="PROSITE" id="PS51257">
    <property type="entry name" value="PROKAR_LIPOPROTEIN"/>
    <property type="match status" value="1"/>
</dbReference>
<dbReference type="HOGENOM" id="CLU_121800_0_0_12"/>
<feature type="chain" id="PRO_5003827723" description="Lipoprotein" evidence="2">
    <location>
        <begin position="20"/>
        <end position="186"/>
    </location>
</feature>
<dbReference type="EMBL" id="CP003490">
    <property type="protein sequence ID" value="AFR71344.1"/>
    <property type="molecule type" value="Genomic_DNA"/>
</dbReference>
<proteinExistence type="predicted"/>
<evidence type="ECO:0000313" key="4">
    <source>
        <dbReference type="Proteomes" id="UP000007346"/>
    </source>
</evidence>
<protein>
    <recommendedName>
        <fullName evidence="5">Lipoprotein</fullName>
    </recommendedName>
</protein>
<accession>J9UVS9</accession>
<name>J9UVS9_BRAPL</name>
<evidence type="ECO:0000313" key="3">
    <source>
        <dbReference type="EMBL" id="AFR71344.1"/>
    </source>
</evidence>
<dbReference type="AlphaFoldDB" id="J9UVS9"/>
<evidence type="ECO:0000256" key="1">
    <source>
        <dbReference type="SAM" id="MobiDB-lite"/>
    </source>
</evidence>
<reference evidence="3 4" key="1">
    <citation type="journal article" date="2012" name="BMC Genomics">
        <title>Comparative genomics of Brachyspira pilosicoli strains: genome rearrangements, reductions and correlation of genetic compliment with phenotypic diversity.</title>
        <authorList>
            <person name="Mappley L.J."/>
            <person name="Black M.L."/>
            <person name="Abuoun M."/>
            <person name="Darby A.C."/>
            <person name="Woodward M.J."/>
            <person name="Parkhill J."/>
            <person name="Turner A.K."/>
            <person name="Bellgard M.I."/>
            <person name="La T."/>
            <person name="Phillips N.D."/>
            <person name="La Ragione R.M."/>
            <person name="Hampson D.J."/>
        </authorList>
    </citation>
    <scope>NUCLEOTIDE SEQUENCE [LARGE SCALE GENOMIC DNA]</scope>
    <source>
        <strain evidence="3">B2904</strain>
    </source>
</reference>
<evidence type="ECO:0000256" key="2">
    <source>
        <dbReference type="SAM" id="SignalP"/>
    </source>
</evidence>